<organism evidence="1 2">
    <name type="scientific">Flavobacterium collinsii</name>
    <dbReference type="NCBI Taxonomy" id="1114861"/>
    <lineage>
        <taxon>Bacteria</taxon>
        <taxon>Pseudomonadati</taxon>
        <taxon>Bacteroidota</taxon>
        <taxon>Flavobacteriia</taxon>
        <taxon>Flavobacteriales</taxon>
        <taxon>Flavobacteriaceae</taxon>
        <taxon>Flavobacterium</taxon>
    </lineage>
</organism>
<accession>A0A9W4TLJ3</accession>
<dbReference type="KEGG" id="fcs:TRV642_4788"/>
<proteinExistence type="predicted"/>
<dbReference type="RefSeq" id="WP_263361779.1">
    <property type="nucleotide sequence ID" value="NZ_OX336425.1"/>
</dbReference>
<dbReference type="EMBL" id="OX336425">
    <property type="protein sequence ID" value="CAI2769412.1"/>
    <property type="molecule type" value="Genomic_DNA"/>
</dbReference>
<sequence>MKKIIISLLIVFIILTGGYLLYDFKATKIKKEYYKTLSPKDFSPKSFILFFKEKYNKTPLNSVTMSGEFPDNWVKPNDVAYLLSIIRSKEKCCGYTNVFSSTLSDDHGEIGGFAIIFLNSYISNTKINLGLNCNPKVDEESVVKIEKWFKKTTYFKNNSSFK</sequence>
<dbReference type="Proteomes" id="UP001152749">
    <property type="component" value="Chromosome"/>
</dbReference>
<name>A0A9W4TLJ3_9FLAO</name>
<gene>
    <name evidence="1" type="ORF">TRV642_4788</name>
</gene>
<evidence type="ECO:0000313" key="1">
    <source>
        <dbReference type="EMBL" id="CAI2769412.1"/>
    </source>
</evidence>
<dbReference type="AlphaFoldDB" id="A0A9W4TLJ3"/>
<protein>
    <submittedName>
        <fullName evidence="1">Uncharacterized protein</fullName>
    </submittedName>
</protein>
<evidence type="ECO:0000313" key="2">
    <source>
        <dbReference type="Proteomes" id="UP001152749"/>
    </source>
</evidence>
<reference evidence="1" key="1">
    <citation type="submission" date="2022-09" db="EMBL/GenBank/DDBJ databases">
        <authorList>
            <person name="Duchaud E."/>
        </authorList>
    </citation>
    <scope>NUCLEOTIDE SEQUENCE</scope>
    <source>
        <strain evidence="1">TRV642</strain>
    </source>
</reference>